<dbReference type="InterPro" id="IPR037401">
    <property type="entry name" value="SnoaL-like"/>
</dbReference>
<evidence type="ECO:0000259" key="1">
    <source>
        <dbReference type="Pfam" id="PF12680"/>
    </source>
</evidence>
<proteinExistence type="predicted"/>
<dbReference type="AlphaFoldDB" id="A0A7W8DRF8"/>
<name>A0A7W8DRF8_9BACT</name>
<protein>
    <submittedName>
        <fullName evidence="2">Steroid delta-isomerase-like uncharacterized protein</fullName>
    </submittedName>
</protein>
<accession>A0A7W8DRF8</accession>
<organism evidence="2 3">
    <name type="scientific">Prosthecobacter dejongeii</name>
    <dbReference type="NCBI Taxonomy" id="48465"/>
    <lineage>
        <taxon>Bacteria</taxon>
        <taxon>Pseudomonadati</taxon>
        <taxon>Verrucomicrobiota</taxon>
        <taxon>Verrucomicrobiia</taxon>
        <taxon>Verrucomicrobiales</taxon>
        <taxon>Verrucomicrobiaceae</taxon>
        <taxon>Prosthecobacter</taxon>
    </lineage>
</organism>
<dbReference type="RefSeq" id="WP_184210820.1">
    <property type="nucleotide sequence ID" value="NZ_JACHIF010000007.1"/>
</dbReference>
<reference evidence="2 3" key="1">
    <citation type="submission" date="2020-08" db="EMBL/GenBank/DDBJ databases">
        <title>Genomic Encyclopedia of Type Strains, Phase IV (KMG-IV): sequencing the most valuable type-strain genomes for metagenomic binning, comparative biology and taxonomic classification.</title>
        <authorList>
            <person name="Goeker M."/>
        </authorList>
    </citation>
    <scope>NUCLEOTIDE SEQUENCE [LARGE SCALE GENOMIC DNA]</scope>
    <source>
        <strain evidence="2 3">DSM 12251</strain>
    </source>
</reference>
<dbReference type="Gene3D" id="3.10.450.50">
    <property type="match status" value="1"/>
</dbReference>
<gene>
    <name evidence="2" type="ORF">HNQ64_003529</name>
</gene>
<evidence type="ECO:0000313" key="3">
    <source>
        <dbReference type="Proteomes" id="UP000534294"/>
    </source>
</evidence>
<dbReference type="NCBIfam" id="TIGR02096">
    <property type="entry name" value="ketosteroid isomerase-related protein"/>
    <property type="match status" value="1"/>
</dbReference>
<dbReference type="Pfam" id="PF12680">
    <property type="entry name" value="SnoaL_2"/>
    <property type="match status" value="1"/>
</dbReference>
<dbReference type="SUPFAM" id="SSF54427">
    <property type="entry name" value="NTF2-like"/>
    <property type="match status" value="1"/>
</dbReference>
<dbReference type="Proteomes" id="UP000534294">
    <property type="component" value="Unassembled WGS sequence"/>
</dbReference>
<sequence length="137" mass="15405">MPSAADTARLIETYYATFNAGNREAMLALLTEDVVHDINQGASEAGRETFRAFLNRMDRSYREEVTELAVMPHADGTRAAAEFYILGTYLQTDDGLPPATGQTYRLRVGAFFDIRDGKIARVTNYYNLEEWLRQVGA</sequence>
<evidence type="ECO:0000313" key="2">
    <source>
        <dbReference type="EMBL" id="MBB5039260.1"/>
    </source>
</evidence>
<keyword evidence="2" id="KW-0413">Isomerase</keyword>
<feature type="domain" description="SnoaL-like" evidence="1">
    <location>
        <begin position="11"/>
        <end position="122"/>
    </location>
</feature>
<dbReference type="EMBL" id="JACHIF010000007">
    <property type="protein sequence ID" value="MBB5039260.1"/>
    <property type="molecule type" value="Genomic_DNA"/>
</dbReference>
<dbReference type="InterPro" id="IPR011721">
    <property type="entry name" value="CHP02096"/>
</dbReference>
<dbReference type="InterPro" id="IPR032710">
    <property type="entry name" value="NTF2-like_dom_sf"/>
</dbReference>
<comment type="caution">
    <text evidence="2">The sequence shown here is derived from an EMBL/GenBank/DDBJ whole genome shotgun (WGS) entry which is preliminary data.</text>
</comment>
<keyword evidence="3" id="KW-1185">Reference proteome</keyword>
<dbReference type="GO" id="GO:0016853">
    <property type="term" value="F:isomerase activity"/>
    <property type="evidence" value="ECO:0007669"/>
    <property type="project" value="UniProtKB-KW"/>
</dbReference>